<dbReference type="OrthoDB" id="1453686at2"/>
<keyword evidence="1" id="KW-0812">Transmembrane</keyword>
<comment type="caution">
    <text evidence="2">The sequence shown here is derived from an EMBL/GenBank/DDBJ whole genome shotgun (WGS) entry which is preliminary data.</text>
</comment>
<protein>
    <submittedName>
        <fullName evidence="2">Uncharacterized protein</fullName>
    </submittedName>
</protein>
<reference evidence="2 3" key="1">
    <citation type="submission" date="2019-04" db="EMBL/GenBank/DDBJ databases">
        <title>Lewinella litorea sp. nov., isolated from a marine sand.</title>
        <authorList>
            <person name="Yoon J.-H."/>
        </authorList>
    </citation>
    <scope>NUCLEOTIDE SEQUENCE [LARGE SCALE GENOMIC DNA]</scope>
    <source>
        <strain evidence="2 3">HSMS-39</strain>
    </source>
</reference>
<evidence type="ECO:0000256" key="1">
    <source>
        <dbReference type="SAM" id="Phobius"/>
    </source>
</evidence>
<organism evidence="2 3">
    <name type="scientific">Neolewinella litorea</name>
    <dbReference type="NCBI Taxonomy" id="2562452"/>
    <lineage>
        <taxon>Bacteria</taxon>
        <taxon>Pseudomonadati</taxon>
        <taxon>Bacteroidota</taxon>
        <taxon>Saprospiria</taxon>
        <taxon>Saprospirales</taxon>
        <taxon>Lewinellaceae</taxon>
        <taxon>Neolewinella</taxon>
    </lineage>
</organism>
<proteinExistence type="predicted"/>
<evidence type="ECO:0000313" key="2">
    <source>
        <dbReference type="EMBL" id="THH41951.1"/>
    </source>
</evidence>
<accession>A0A4S4NTX9</accession>
<gene>
    <name evidence="2" type="ORF">E4021_05030</name>
</gene>
<sequence>MSVHSIDQQYRNWLVKAPLGLVLTGLGASLISDAAITRYSGAPTLRWVGYGTLALTVFNSGLCILADAAKHRAHYERLRE</sequence>
<keyword evidence="3" id="KW-1185">Reference proteome</keyword>
<dbReference type="RefSeq" id="WP_136456943.1">
    <property type="nucleotide sequence ID" value="NZ_SRSF01000001.1"/>
</dbReference>
<feature type="transmembrane region" description="Helical" evidence="1">
    <location>
        <begin position="21"/>
        <end position="41"/>
    </location>
</feature>
<keyword evidence="1" id="KW-1133">Transmembrane helix</keyword>
<evidence type="ECO:0000313" key="3">
    <source>
        <dbReference type="Proteomes" id="UP000308528"/>
    </source>
</evidence>
<keyword evidence="1" id="KW-0472">Membrane</keyword>
<dbReference type="EMBL" id="SRSF01000001">
    <property type="protein sequence ID" value="THH41951.1"/>
    <property type="molecule type" value="Genomic_DNA"/>
</dbReference>
<feature type="transmembrane region" description="Helical" evidence="1">
    <location>
        <begin position="47"/>
        <end position="69"/>
    </location>
</feature>
<dbReference type="Proteomes" id="UP000308528">
    <property type="component" value="Unassembled WGS sequence"/>
</dbReference>
<dbReference type="AlphaFoldDB" id="A0A4S4NTX9"/>
<name>A0A4S4NTX9_9BACT</name>